<feature type="compositionally biased region" description="Basic residues" evidence="1">
    <location>
        <begin position="1"/>
        <end position="10"/>
    </location>
</feature>
<dbReference type="Ensembl" id="ENSSAUT00010053287.1">
    <property type="protein sequence ID" value="ENSSAUP00010050674.1"/>
    <property type="gene ID" value="ENSSAUG00010021052.1"/>
</dbReference>
<feature type="region of interest" description="Disordered" evidence="1">
    <location>
        <begin position="1"/>
        <end position="32"/>
    </location>
</feature>
<dbReference type="InterPro" id="IPR021281">
    <property type="entry name" value="SNAPC2"/>
</dbReference>
<accession>A0A671XHU3</accession>
<reference evidence="2" key="1">
    <citation type="submission" date="2021-04" db="EMBL/GenBank/DDBJ databases">
        <authorList>
            <consortium name="Wellcome Sanger Institute Data Sharing"/>
        </authorList>
    </citation>
    <scope>NUCLEOTIDE SEQUENCE [LARGE SCALE GENOMIC DNA]</scope>
</reference>
<dbReference type="GO" id="GO:0016604">
    <property type="term" value="C:nuclear body"/>
    <property type="evidence" value="ECO:0007669"/>
    <property type="project" value="TreeGrafter"/>
</dbReference>
<dbReference type="PANTHER" id="PTHR15132">
    <property type="entry name" value="SNRNA-ACTIVATING PROTEIN COMPLEX SUBUNIT 2"/>
    <property type="match status" value="1"/>
</dbReference>
<dbReference type="Pfam" id="PF11035">
    <property type="entry name" value="SNAPC2"/>
    <property type="match status" value="1"/>
</dbReference>
<dbReference type="PANTHER" id="PTHR15132:SF1">
    <property type="entry name" value="SNRNA-ACTIVATING PROTEIN COMPLEX SUBUNIT 2"/>
    <property type="match status" value="1"/>
</dbReference>
<feature type="region of interest" description="Disordered" evidence="1">
    <location>
        <begin position="143"/>
        <end position="166"/>
    </location>
</feature>
<organism evidence="2 3">
    <name type="scientific">Sparus aurata</name>
    <name type="common">Gilthead sea bream</name>
    <dbReference type="NCBI Taxonomy" id="8175"/>
    <lineage>
        <taxon>Eukaryota</taxon>
        <taxon>Metazoa</taxon>
        <taxon>Chordata</taxon>
        <taxon>Craniata</taxon>
        <taxon>Vertebrata</taxon>
        <taxon>Euteleostomi</taxon>
        <taxon>Actinopterygii</taxon>
        <taxon>Neopterygii</taxon>
        <taxon>Teleostei</taxon>
        <taxon>Neoteleostei</taxon>
        <taxon>Acanthomorphata</taxon>
        <taxon>Eupercaria</taxon>
        <taxon>Spariformes</taxon>
        <taxon>Sparidae</taxon>
        <taxon>Sparus</taxon>
    </lineage>
</organism>
<feature type="compositionally biased region" description="Polar residues" evidence="1">
    <location>
        <begin position="208"/>
        <end position="222"/>
    </location>
</feature>
<dbReference type="GeneTree" id="ENSGT00390000017407"/>
<keyword evidence="3" id="KW-1185">Reference proteome</keyword>
<reference evidence="2" key="3">
    <citation type="submission" date="2025-09" db="UniProtKB">
        <authorList>
            <consortium name="Ensembl"/>
        </authorList>
    </citation>
    <scope>IDENTIFICATION</scope>
</reference>
<evidence type="ECO:0000256" key="1">
    <source>
        <dbReference type="SAM" id="MobiDB-lite"/>
    </source>
</evidence>
<evidence type="ECO:0000313" key="2">
    <source>
        <dbReference type="Ensembl" id="ENSSAUP00010050674.1"/>
    </source>
</evidence>
<proteinExistence type="predicted"/>
<dbReference type="Proteomes" id="UP000472265">
    <property type="component" value="Chromosome 10"/>
</dbReference>
<sequence>MKPPPRKRTKPDRNFKPHTEPQGSGNQVPKKWHRAEQNKLLSGLRRLSRTYGNREIDYAFLTKYVPNRRSSLPNPQVQSMVELLKHKVVSRVSYKLKRARWEEEKGRKPIEMWTQMASVVAGTLEEPISTAFSQMLIVSSTEPRTLRNGDPPPFQRLPTDKDSRTVPLRPMPRLAVQGRPLLQFFHYICWPVSTGFDSARQPGASGIRKSTQITTFTKSTVSRPRRALSSSATGPTTVPSATPSSVASSDSATSHSSSSQSTPSLSTPAAAISAKFGHTGKFATKDSPRMLGVKHVVDFEKIYRYLSYIHKPNEGCCLTPMESAIVLDLLMSLPEELPLLDCNRLEHDDDLLEAGLWCCSSSTVGVSSSFIVLMLWVNTKALHVQITMSVFSISAKFEQNY</sequence>
<reference evidence="2" key="2">
    <citation type="submission" date="2025-08" db="UniProtKB">
        <authorList>
            <consortium name="Ensembl"/>
        </authorList>
    </citation>
    <scope>IDENTIFICATION</scope>
</reference>
<feature type="region of interest" description="Disordered" evidence="1">
    <location>
        <begin position="201"/>
        <end position="266"/>
    </location>
</feature>
<dbReference type="GO" id="GO:0009301">
    <property type="term" value="P:snRNA transcription"/>
    <property type="evidence" value="ECO:0007669"/>
    <property type="project" value="InterPro"/>
</dbReference>
<protein>
    <submittedName>
        <fullName evidence="2">Uncharacterized protein</fullName>
    </submittedName>
</protein>
<evidence type="ECO:0000313" key="3">
    <source>
        <dbReference type="Proteomes" id="UP000472265"/>
    </source>
</evidence>
<feature type="compositionally biased region" description="Low complexity" evidence="1">
    <location>
        <begin position="229"/>
        <end position="266"/>
    </location>
</feature>
<name>A0A671XHU3_SPAAU</name>
<dbReference type="GO" id="GO:0016251">
    <property type="term" value="F:RNA polymerase II general transcription initiation factor activity"/>
    <property type="evidence" value="ECO:0007669"/>
    <property type="project" value="InterPro"/>
</dbReference>
<dbReference type="OMA" id="APIEVWI"/>
<dbReference type="FunCoup" id="A0A671XHU3">
    <property type="interactions" value="1022"/>
</dbReference>
<dbReference type="AlphaFoldDB" id="A0A671XHU3"/>
<dbReference type="InParanoid" id="A0A671XHU3"/>